<evidence type="ECO:0000313" key="3">
    <source>
        <dbReference type="Proteomes" id="UP000195437"/>
    </source>
</evidence>
<reference evidence="3" key="1">
    <citation type="submission" date="2017-05" db="EMBL/GenBank/DDBJ databases">
        <authorList>
            <person name="Sung H."/>
        </authorList>
    </citation>
    <scope>NUCLEOTIDE SEQUENCE [LARGE SCALE GENOMIC DNA]</scope>
    <source>
        <strain evidence="3">AR23208</strain>
    </source>
</reference>
<proteinExistence type="predicted"/>
<dbReference type="Pfam" id="PF00903">
    <property type="entry name" value="Glyoxalase"/>
    <property type="match status" value="1"/>
</dbReference>
<dbReference type="EMBL" id="CP021434">
    <property type="protein sequence ID" value="ARU60182.1"/>
    <property type="molecule type" value="Genomic_DNA"/>
</dbReference>
<dbReference type="Proteomes" id="UP000195437">
    <property type="component" value="Chromosome"/>
</dbReference>
<dbReference type="InterPro" id="IPR004360">
    <property type="entry name" value="Glyas_Fos-R_dOase_dom"/>
</dbReference>
<dbReference type="OrthoDB" id="9813630at2"/>
<dbReference type="PANTHER" id="PTHR39175">
    <property type="entry name" value="FAMILY PROTEIN, PUTATIVE (AFU_ORTHOLOGUE AFUA_3G15060)-RELATED"/>
    <property type="match status" value="1"/>
</dbReference>
<dbReference type="RefSeq" id="WP_087455570.1">
    <property type="nucleotide sequence ID" value="NZ_CP021434.1"/>
</dbReference>
<dbReference type="InterPro" id="IPR037523">
    <property type="entry name" value="VOC_core"/>
</dbReference>
<dbReference type="Gene3D" id="3.10.180.10">
    <property type="entry name" value="2,3-Dihydroxybiphenyl 1,2-Dioxygenase, domain 1"/>
    <property type="match status" value="1"/>
</dbReference>
<feature type="domain" description="VOC" evidence="1">
    <location>
        <begin position="7"/>
        <end position="121"/>
    </location>
</feature>
<organism evidence="2 3">
    <name type="scientific">Tumebacillus avium</name>
    <dbReference type="NCBI Taxonomy" id="1903704"/>
    <lineage>
        <taxon>Bacteria</taxon>
        <taxon>Bacillati</taxon>
        <taxon>Bacillota</taxon>
        <taxon>Bacilli</taxon>
        <taxon>Bacillales</taxon>
        <taxon>Alicyclobacillaceae</taxon>
        <taxon>Tumebacillus</taxon>
    </lineage>
</organism>
<accession>A0A1Y0II54</accession>
<protein>
    <submittedName>
        <fullName evidence="2">Glyoxalase</fullName>
    </submittedName>
</protein>
<dbReference type="SUPFAM" id="SSF54593">
    <property type="entry name" value="Glyoxalase/Bleomycin resistance protein/Dihydroxybiphenyl dioxygenase"/>
    <property type="match status" value="1"/>
</dbReference>
<dbReference type="KEGG" id="tum:CBW65_03255"/>
<keyword evidence="3" id="KW-1185">Reference proteome</keyword>
<dbReference type="PROSITE" id="PS51819">
    <property type="entry name" value="VOC"/>
    <property type="match status" value="1"/>
</dbReference>
<name>A0A1Y0II54_9BACL</name>
<evidence type="ECO:0000259" key="1">
    <source>
        <dbReference type="PROSITE" id="PS51819"/>
    </source>
</evidence>
<dbReference type="InterPro" id="IPR029068">
    <property type="entry name" value="Glyas_Bleomycin-R_OHBP_Dase"/>
</dbReference>
<dbReference type="AlphaFoldDB" id="A0A1Y0II54"/>
<dbReference type="PANTHER" id="PTHR39175:SF1">
    <property type="entry name" value="FAMILY PROTEIN, PUTATIVE (AFU_ORTHOLOGUE AFUA_3G15060)-RELATED"/>
    <property type="match status" value="1"/>
</dbReference>
<evidence type="ECO:0000313" key="2">
    <source>
        <dbReference type="EMBL" id="ARU60182.1"/>
    </source>
</evidence>
<gene>
    <name evidence="2" type="ORF">CBW65_03255</name>
</gene>
<sequence length="126" mass="14111">MSYSFAGIDHVQLAAPTGCEAEARRFFTELLGMPELVKPEPLRSRGGAWFICGAQQIHIGVEADFAPAKKAHPAFVVHNLDALMQRLQAQGAAYQLDEALSDRKRFFMEDPWGNRLEFMEMEAGQQ</sequence>